<evidence type="ECO:0000313" key="3">
    <source>
        <dbReference type="Proteomes" id="UP000807769"/>
    </source>
</evidence>
<dbReference type="EMBL" id="JABBWG010000015">
    <property type="protein sequence ID" value="KAG1816746.1"/>
    <property type="molecule type" value="Genomic_DNA"/>
</dbReference>
<name>A0A9P7EBK1_9AGAM</name>
<feature type="compositionally biased region" description="Acidic residues" evidence="1">
    <location>
        <begin position="196"/>
        <end position="206"/>
    </location>
</feature>
<dbReference type="Proteomes" id="UP000807769">
    <property type="component" value="Unassembled WGS sequence"/>
</dbReference>
<sequence length="500" mass="55690">MPPRAVASPKKKRSKRKASDASKASLPKKPCAANPVEIPSMPVVSLGGRNAQLEKIGVVLEAQSQNWKPKGTTSLGMVNPQNGGRFGFAASTTTHVVPPGGEPNPQVLNNPYLEQRNQNTFTDHSHSSQPQTTATLSDYNIDLALREEGDVARQGLHARLVGSNLEDSDSSGSGTNTDIDKDEDEEGEDEGKGKDEDEDKGDEGENNESQFGWGEAHQRQKGHPGFSAEGLPTQVRVARPLTPDFEFQYSCDEDEDSAWMHLNNSNQPLGTLPGVQQEQSDPQTNTSKAEDVLKRHHKKNGQPHLPDPEMLQLLNQVAESVDQVQCWSKSKKPKGSDRLRPDQLAWYGPCWKSFLKEAKGECHGQHALENPFPPLVKEMPGTISEVLLSVLVAWDKNGRQFEAGVWPEQQYNMTQLFHCVFDSLEKNGNGKRYPNFSSKEYSPIYWKILNIIKNTLKDEYHGPRLSAQLREWAKARWAKNLKLNGSAMEARHDHLQVILD</sequence>
<protein>
    <submittedName>
        <fullName evidence="2">Uncharacterized protein</fullName>
    </submittedName>
</protein>
<feature type="region of interest" description="Disordered" evidence="1">
    <location>
        <begin position="1"/>
        <end position="36"/>
    </location>
</feature>
<evidence type="ECO:0000313" key="2">
    <source>
        <dbReference type="EMBL" id="KAG1816746.1"/>
    </source>
</evidence>
<reference evidence="2" key="1">
    <citation type="journal article" date="2020" name="New Phytol.">
        <title>Comparative genomics reveals dynamic genome evolution in host specialist ectomycorrhizal fungi.</title>
        <authorList>
            <person name="Lofgren L.A."/>
            <person name="Nguyen N.H."/>
            <person name="Vilgalys R."/>
            <person name="Ruytinx J."/>
            <person name="Liao H.L."/>
            <person name="Branco S."/>
            <person name="Kuo A."/>
            <person name="LaButti K."/>
            <person name="Lipzen A."/>
            <person name="Andreopoulos W."/>
            <person name="Pangilinan J."/>
            <person name="Riley R."/>
            <person name="Hundley H."/>
            <person name="Na H."/>
            <person name="Barry K."/>
            <person name="Grigoriev I.V."/>
            <person name="Stajich J.E."/>
            <person name="Kennedy P.G."/>
        </authorList>
    </citation>
    <scope>NUCLEOTIDE SEQUENCE</scope>
    <source>
        <strain evidence="2">MN1</strain>
    </source>
</reference>
<dbReference type="AlphaFoldDB" id="A0A9P7EBK1"/>
<dbReference type="GeneID" id="64634134"/>
<keyword evidence="3" id="KW-1185">Reference proteome</keyword>
<feature type="region of interest" description="Disordered" evidence="1">
    <location>
        <begin position="260"/>
        <end position="290"/>
    </location>
</feature>
<organism evidence="2 3">
    <name type="scientific">Suillus subaureus</name>
    <dbReference type="NCBI Taxonomy" id="48587"/>
    <lineage>
        <taxon>Eukaryota</taxon>
        <taxon>Fungi</taxon>
        <taxon>Dikarya</taxon>
        <taxon>Basidiomycota</taxon>
        <taxon>Agaricomycotina</taxon>
        <taxon>Agaricomycetes</taxon>
        <taxon>Agaricomycetidae</taxon>
        <taxon>Boletales</taxon>
        <taxon>Suillineae</taxon>
        <taxon>Suillaceae</taxon>
        <taxon>Suillus</taxon>
    </lineage>
</organism>
<feature type="compositionally biased region" description="Polar residues" evidence="1">
    <location>
        <begin position="262"/>
        <end position="287"/>
    </location>
</feature>
<gene>
    <name evidence="2" type="ORF">BJ212DRAFT_1480605</name>
</gene>
<evidence type="ECO:0000256" key="1">
    <source>
        <dbReference type="SAM" id="MobiDB-lite"/>
    </source>
</evidence>
<feature type="compositionally biased region" description="Acidic residues" evidence="1">
    <location>
        <begin position="180"/>
        <end position="189"/>
    </location>
</feature>
<feature type="region of interest" description="Disordered" evidence="1">
    <location>
        <begin position="162"/>
        <end position="229"/>
    </location>
</feature>
<accession>A0A9P7EBK1</accession>
<comment type="caution">
    <text evidence="2">The sequence shown here is derived from an EMBL/GenBank/DDBJ whole genome shotgun (WGS) entry which is preliminary data.</text>
</comment>
<dbReference type="OrthoDB" id="2685862at2759"/>
<dbReference type="RefSeq" id="XP_041193306.1">
    <property type="nucleotide sequence ID" value="XM_041340118.1"/>
</dbReference>
<proteinExistence type="predicted"/>